<sequence length="212" mass="24033">MKPVSLNHTMIQMSQRLDAYLDARDAEIRQEESGQDEERALRAVDSLLAHLHKQALDAEIHFKRLEKQRGAKDPMAQIAADMMDSAKSAYLTRLLEAREDDAVQAAVKAMLVRLDEEREAELAATKQKFWDRLNAFHLRMRRQMEAEQNTHDPFMAFMAMMMLNGVTANAQAYNPFDAIQKQRRRQRSFAAAFAEASFGPQPGGSMSVFAGS</sequence>
<protein>
    <submittedName>
        <fullName evidence="1">Uncharacterized protein</fullName>
    </submittedName>
</protein>
<dbReference type="EMBL" id="CP002382">
    <property type="protein sequence ID" value="AEP08770.1"/>
    <property type="molecule type" value="Genomic_DNA"/>
</dbReference>
<organism evidence="1 2">
    <name type="scientific">Micavibrio aeruginosavorus (strain ARL-13)</name>
    <dbReference type="NCBI Taxonomy" id="856793"/>
    <lineage>
        <taxon>Bacteria</taxon>
        <taxon>Pseudomonadati</taxon>
        <taxon>Bdellovibrionota</taxon>
        <taxon>Bdellovibrionia</taxon>
        <taxon>Bdellovibrionales</taxon>
        <taxon>Pseudobdellovibrionaceae</taxon>
        <taxon>Micavibrio</taxon>
    </lineage>
</organism>
<dbReference type="Proteomes" id="UP000009286">
    <property type="component" value="Chromosome"/>
</dbReference>
<dbReference type="AlphaFoldDB" id="G2KS87"/>
<dbReference type="HOGENOM" id="CLU_1298571_0_0_5"/>
<accession>G2KS87</accession>
<proteinExistence type="predicted"/>
<reference evidence="1 2" key="1">
    <citation type="journal article" date="2011" name="BMC Genomics">
        <title>Genomic insights into an obligate epibiotic bacterial predator: Micavibrio aeruginosavorus ARL-13.</title>
        <authorList>
            <person name="Wang Z."/>
            <person name="Kadouri D."/>
            <person name="Wu M."/>
        </authorList>
    </citation>
    <scope>NUCLEOTIDE SEQUENCE [LARGE SCALE GENOMIC DNA]</scope>
    <source>
        <strain evidence="1 2">ARL-13</strain>
    </source>
</reference>
<keyword evidence="2" id="KW-1185">Reference proteome</keyword>
<gene>
    <name evidence="1" type="ordered locus">MICA_427</name>
</gene>
<name>G2KS87_MICAA</name>
<dbReference type="RefSeq" id="WP_014101993.1">
    <property type="nucleotide sequence ID" value="NC_016026.1"/>
</dbReference>
<evidence type="ECO:0000313" key="2">
    <source>
        <dbReference type="Proteomes" id="UP000009286"/>
    </source>
</evidence>
<evidence type="ECO:0000313" key="1">
    <source>
        <dbReference type="EMBL" id="AEP08770.1"/>
    </source>
</evidence>
<dbReference type="OrthoDB" id="9823558at2"/>
<dbReference type="KEGG" id="mai:MICA_427"/>